<dbReference type="RefSeq" id="XP_007867278.1">
    <property type="nucleotide sequence ID" value="XM_007869087.1"/>
</dbReference>
<keyword evidence="2" id="KW-1185">Reference proteome</keyword>
<dbReference type="EMBL" id="KB469304">
    <property type="protein sequence ID" value="EPQ53901.1"/>
    <property type="molecule type" value="Genomic_DNA"/>
</dbReference>
<dbReference type="OrthoDB" id="2780918at2759"/>
<proteinExistence type="predicted"/>
<protein>
    <recommendedName>
        <fullName evidence="3">F-box domain-containing protein</fullName>
    </recommendedName>
</protein>
<organism evidence="1 2">
    <name type="scientific">Gloeophyllum trabeum (strain ATCC 11539 / FP-39264 / Madison 617)</name>
    <name type="common">Brown rot fungus</name>
    <dbReference type="NCBI Taxonomy" id="670483"/>
    <lineage>
        <taxon>Eukaryota</taxon>
        <taxon>Fungi</taxon>
        <taxon>Dikarya</taxon>
        <taxon>Basidiomycota</taxon>
        <taxon>Agaricomycotina</taxon>
        <taxon>Agaricomycetes</taxon>
        <taxon>Gloeophyllales</taxon>
        <taxon>Gloeophyllaceae</taxon>
        <taxon>Gloeophyllum</taxon>
    </lineage>
</organism>
<name>S7Q1P5_GLOTA</name>
<dbReference type="GeneID" id="19309592"/>
<dbReference type="HOGENOM" id="CLU_047279_0_0_1"/>
<dbReference type="Proteomes" id="UP000030669">
    <property type="component" value="Unassembled WGS sequence"/>
</dbReference>
<dbReference type="KEGG" id="gtr:GLOTRDRAFT_94326"/>
<evidence type="ECO:0008006" key="3">
    <source>
        <dbReference type="Google" id="ProtNLM"/>
    </source>
</evidence>
<sequence>MPRLLDLNYDILATMMEYLETDDLLSTSLTVSSLRELSQDRLVCSVKLGTLDSIASFNKFILADSGRRLRLFKSLELLPEGWSIDSELDQRSLEMFLAPVLESADNLSRLDLALVDLQGTLDASPRLRDALLLTLRRVAQLRLSGKGMISLFGDALANGSACVRHLAVRLESVGQAGSVLFLLAPTRATLEYLWIYDTTPRQRLLFPDPVHVRWLRMHTLMLSGNPLLFDARHMQGAFPNIQELSMTGIVAPSPDPRWKDPGFEWGSLHTYSGHLKTLLSLRIRGQVRYLESASPTSLDHEFAYLGEPWIWEAATELRTLILWVIRPAHIDQLRDSLSRLCAALKVTKLSCLRLAVTCAQPENEVWQCLATCIRSSVLGGLSSLRTVEIRIGFRDTGRKGRVYRIRPPTGATVGRTNDIDMCRRDKNKGGGECLRYCNPQQ</sequence>
<dbReference type="AlphaFoldDB" id="S7Q1P5"/>
<evidence type="ECO:0000313" key="1">
    <source>
        <dbReference type="EMBL" id="EPQ53901.1"/>
    </source>
</evidence>
<reference evidence="1 2" key="1">
    <citation type="journal article" date="2012" name="Science">
        <title>The Paleozoic origin of enzymatic lignin decomposition reconstructed from 31 fungal genomes.</title>
        <authorList>
            <person name="Floudas D."/>
            <person name="Binder M."/>
            <person name="Riley R."/>
            <person name="Barry K."/>
            <person name="Blanchette R.A."/>
            <person name="Henrissat B."/>
            <person name="Martinez A.T."/>
            <person name="Otillar R."/>
            <person name="Spatafora J.W."/>
            <person name="Yadav J.S."/>
            <person name="Aerts A."/>
            <person name="Benoit I."/>
            <person name="Boyd A."/>
            <person name="Carlson A."/>
            <person name="Copeland A."/>
            <person name="Coutinho P.M."/>
            <person name="de Vries R.P."/>
            <person name="Ferreira P."/>
            <person name="Findley K."/>
            <person name="Foster B."/>
            <person name="Gaskell J."/>
            <person name="Glotzer D."/>
            <person name="Gorecki P."/>
            <person name="Heitman J."/>
            <person name="Hesse C."/>
            <person name="Hori C."/>
            <person name="Igarashi K."/>
            <person name="Jurgens J.A."/>
            <person name="Kallen N."/>
            <person name="Kersten P."/>
            <person name="Kohler A."/>
            <person name="Kuees U."/>
            <person name="Kumar T.K.A."/>
            <person name="Kuo A."/>
            <person name="LaButti K."/>
            <person name="Larrondo L.F."/>
            <person name="Lindquist E."/>
            <person name="Ling A."/>
            <person name="Lombard V."/>
            <person name="Lucas S."/>
            <person name="Lundell T."/>
            <person name="Martin R."/>
            <person name="McLaughlin D.J."/>
            <person name="Morgenstern I."/>
            <person name="Morin E."/>
            <person name="Murat C."/>
            <person name="Nagy L.G."/>
            <person name="Nolan M."/>
            <person name="Ohm R.A."/>
            <person name="Patyshakuliyeva A."/>
            <person name="Rokas A."/>
            <person name="Ruiz-Duenas F.J."/>
            <person name="Sabat G."/>
            <person name="Salamov A."/>
            <person name="Samejima M."/>
            <person name="Schmutz J."/>
            <person name="Slot J.C."/>
            <person name="St John F."/>
            <person name="Stenlid J."/>
            <person name="Sun H."/>
            <person name="Sun S."/>
            <person name="Syed K."/>
            <person name="Tsang A."/>
            <person name="Wiebenga A."/>
            <person name="Young D."/>
            <person name="Pisabarro A."/>
            <person name="Eastwood D.C."/>
            <person name="Martin F."/>
            <person name="Cullen D."/>
            <person name="Grigoriev I.V."/>
            <person name="Hibbett D.S."/>
        </authorList>
    </citation>
    <scope>NUCLEOTIDE SEQUENCE [LARGE SCALE GENOMIC DNA]</scope>
    <source>
        <strain evidence="1 2">ATCC 11539</strain>
    </source>
</reference>
<gene>
    <name evidence="1" type="ORF">GLOTRDRAFT_94326</name>
</gene>
<evidence type="ECO:0000313" key="2">
    <source>
        <dbReference type="Proteomes" id="UP000030669"/>
    </source>
</evidence>
<accession>S7Q1P5</accession>